<name>A0A7N2M2Z1_QUELO</name>
<reference evidence="4" key="2">
    <citation type="submission" date="2021-01" db="UniProtKB">
        <authorList>
            <consortium name="EnsemblPlants"/>
        </authorList>
    </citation>
    <scope>IDENTIFICATION</scope>
</reference>
<dbReference type="PANTHER" id="PTHR24015">
    <property type="entry name" value="OS07G0578800 PROTEIN-RELATED"/>
    <property type="match status" value="1"/>
</dbReference>
<evidence type="ECO:0000256" key="1">
    <source>
        <dbReference type="ARBA" id="ARBA00022737"/>
    </source>
</evidence>
<dbReference type="AlphaFoldDB" id="A0A7N2M2Z1"/>
<dbReference type="Gene3D" id="1.25.40.10">
    <property type="entry name" value="Tetratricopeptide repeat domain"/>
    <property type="match status" value="5"/>
</dbReference>
<dbReference type="FunFam" id="1.25.40.10:FF:000344">
    <property type="entry name" value="Pentatricopeptide repeat-containing protein"/>
    <property type="match status" value="1"/>
</dbReference>
<dbReference type="EMBL" id="LRBV02000007">
    <property type="status" value="NOT_ANNOTATED_CDS"/>
    <property type="molecule type" value="Genomic_DNA"/>
</dbReference>
<comment type="similarity">
    <text evidence="2">Belongs to the PPR family. PCMP-E subfamily.</text>
</comment>
<dbReference type="GO" id="GO:0003723">
    <property type="term" value="F:RNA binding"/>
    <property type="evidence" value="ECO:0007669"/>
    <property type="project" value="InterPro"/>
</dbReference>
<dbReference type="InterPro" id="IPR046960">
    <property type="entry name" value="PPR_At4g14850-like_plant"/>
</dbReference>
<feature type="repeat" description="PPR" evidence="3">
    <location>
        <begin position="325"/>
        <end position="359"/>
    </location>
</feature>
<dbReference type="Pfam" id="PF13041">
    <property type="entry name" value="PPR_2"/>
    <property type="match status" value="2"/>
</dbReference>
<evidence type="ECO:0000256" key="2">
    <source>
        <dbReference type="ARBA" id="ARBA00061659"/>
    </source>
</evidence>
<evidence type="ECO:0000256" key="3">
    <source>
        <dbReference type="PROSITE-ProRule" id="PRU00708"/>
    </source>
</evidence>
<dbReference type="InterPro" id="IPR011990">
    <property type="entry name" value="TPR-like_helical_dom_sf"/>
</dbReference>
<dbReference type="Pfam" id="PF01535">
    <property type="entry name" value="PPR"/>
    <property type="match status" value="4"/>
</dbReference>
<keyword evidence="5" id="KW-1185">Reference proteome</keyword>
<dbReference type="PROSITE" id="PS51375">
    <property type="entry name" value="PPR"/>
    <property type="match status" value="4"/>
</dbReference>
<dbReference type="Gramene" id="QL07p006739:mrna">
    <property type="protein sequence ID" value="QL07p006739:mrna"/>
    <property type="gene ID" value="QL07p006739"/>
</dbReference>
<protein>
    <recommendedName>
        <fullName evidence="6">Pentatricopeptide repeat-containing protein</fullName>
    </recommendedName>
</protein>
<reference evidence="4 5" key="1">
    <citation type="journal article" date="2016" name="G3 (Bethesda)">
        <title>First Draft Assembly and Annotation of the Genome of a California Endemic Oak Quercus lobata Nee (Fagaceae).</title>
        <authorList>
            <person name="Sork V.L."/>
            <person name="Fitz-Gibbon S.T."/>
            <person name="Puiu D."/>
            <person name="Crepeau M."/>
            <person name="Gugger P.F."/>
            <person name="Sherman R."/>
            <person name="Stevens K."/>
            <person name="Langley C.H."/>
            <person name="Pellegrini M."/>
            <person name="Salzberg S.L."/>
        </authorList>
    </citation>
    <scope>NUCLEOTIDE SEQUENCE [LARGE SCALE GENOMIC DNA]</scope>
    <source>
        <strain evidence="4 5">cv. SW786</strain>
    </source>
</reference>
<feature type="repeat" description="PPR" evidence="3">
    <location>
        <begin position="95"/>
        <end position="129"/>
    </location>
</feature>
<dbReference type="FunFam" id="1.25.40.10:FF:000277">
    <property type="entry name" value="Pentatricopeptide repeat-containing protein, mitochondrial"/>
    <property type="match status" value="1"/>
</dbReference>
<feature type="repeat" description="PPR" evidence="3">
    <location>
        <begin position="226"/>
        <end position="260"/>
    </location>
</feature>
<dbReference type="Pfam" id="PF20431">
    <property type="entry name" value="E_motif"/>
    <property type="match status" value="1"/>
</dbReference>
<organism evidence="4 5">
    <name type="scientific">Quercus lobata</name>
    <name type="common">Valley oak</name>
    <dbReference type="NCBI Taxonomy" id="97700"/>
    <lineage>
        <taxon>Eukaryota</taxon>
        <taxon>Viridiplantae</taxon>
        <taxon>Streptophyta</taxon>
        <taxon>Embryophyta</taxon>
        <taxon>Tracheophyta</taxon>
        <taxon>Spermatophyta</taxon>
        <taxon>Magnoliopsida</taxon>
        <taxon>eudicotyledons</taxon>
        <taxon>Gunneridae</taxon>
        <taxon>Pentapetalae</taxon>
        <taxon>rosids</taxon>
        <taxon>fabids</taxon>
        <taxon>Fagales</taxon>
        <taxon>Fagaceae</taxon>
        <taxon>Quercus</taxon>
    </lineage>
</organism>
<dbReference type="InParanoid" id="A0A7N2M2Z1"/>
<dbReference type="OMA" id="RSMAEMD"/>
<dbReference type="EnsemblPlants" id="QL07p006739:mrna">
    <property type="protein sequence ID" value="QL07p006739:mrna"/>
    <property type="gene ID" value="QL07p006739"/>
</dbReference>
<dbReference type="InterPro" id="IPR002885">
    <property type="entry name" value="PPR_rpt"/>
</dbReference>
<dbReference type="NCBIfam" id="TIGR00756">
    <property type="entry name" value="PPR"/>
    <property type="match status" value="6"/>
</dbReference>
<dbReference type="Proteomes" id="UP000594261">
    <property type="component" value="Chromosome 7"/>
</dbReference>
<keyword evidence="1" id="KW-0677">Repeat</keyword>
<dbReference type="GO" id="GO:0016556">
    <property type="term" value="P:mRNA modification"/>
    <property type="evidence" value="ECO:0007669"/>
    <property type="project" value="UniProtKB-ARBA"/>
</dbReference>
<sequence length="750" mass="85139">MSFYAQFHDLHSVVRVFNTLEEPHTIAWNLIMKSHLDSGLFYSALLLYRTMRRLGVAHDSFTFPIVNQAVSSLQSDVMYGEMVHCVSTKMGFGFDVYFCNTMIEVYLKCGCVDYARKLFDAMSQRDLVSWTSMISGYVGEGSVGSAFILFQEMMVKSEPNSVTLMAMLQACCAIESLIHGMQLHGYAIKSGLSIDGSVQNSVLKMYTRTGSVEEVEIFFSKIDRKDEVSWNILISYYAMEGDIEKLVNIFIEMWGSAAISIETLTLLISAFAKCRDLFQGEKIHCLTIKTGFCDEILLTCLLDFYAKCGEIEISAQLYREIPNRNIVTFGAMMSGFIQNGYIKDAINLFHQMQAANFEPGAEILRSILDAYTYLGALQLGKAIHGFIIRNLSYRSMEETTHMETSILNMYIRCGNISSARACFHNILVKDLVTWTTMIEGFGSHGLGLEALELFGLMLGERIKPNCITFLSLLSACGHSGLVREGCEVYNSMKWIYGIQPDLDHYTCMVDLLGRYGKLKEALSIIVKMVIFPDSRIWGALLAACRIYEDIKLGEYTAQRLLELEPGNIGYHTLLSNVQACVGQWDEVEEVRRVMNEKDLKKKPGWSCVEANGMIHGFVSADRTHHQVEEIYEFLGSLIQICWGPWKSTGDGIGCSQQAILSLRHFRDQLPQELVDAYDKFQEQVDSYLSLVQNKKALKKEERRAEDKEEWNMLRARCREKMANLLLLLSQLQDGQNCYCMLKLAEKYEFD</sequence>
<feature type="repeat" description="PPR" evidence="3">
    <location>
        <begin position="430"/>
        <end position="464"/>
    </location>
</feature>
<dbReference type="PANTHER" id="PTHR24015:SF356">
    <property type="entry name" value="DYW DOMAIN-CONTAINING PROTEIN"/>
    <property type="match status" value="1"/>
</dbReference>
<evidence type="ECO:0000313" key="5">
    <source>
        <dbReference type="Proteomes" id="UP000594261"/>
    </source>
</evidence>
<evidence type="ECO:0000313" key="4">
    <source>
        <dbReference type="EnsemblPlants" id="QL07p006739:mrna"/>
    </source>
</evidence>
<dbReference type="GO" id="GO:0005737">
    <property type="term" value="C:cytoplasm"/>
    <property type="evidence" value="ECO:0007669"/>
    <property type="project" value="UniProtKB-ARBA"/>
</dbReference>
<accession>A0A7N2M2Z1</accession>
<proteinExistence type="inferred from homology"/>
<evidence type="ECO:0008006" key="6">
    <source>
        <dbReference type="Google" id="ProtNLM"/>
    </source>
</evidence>
<dbReference type="InterPro" id="IPR046848">
    <property type="entry name" value="E_motif"/>
</dbReference>